<organism evidence="1 2">
    <name type="scientific">Gaetbulibacter aquiaggeris</name>
    <dbReference type="NCBI Taxonomy" id="1735373"/>
    <lineage>
        <taxon>Bacteria</taxon>
        <taxon>Pseudomonadati</taxon>
        <taxon>Bacteroidota</taxon>
        <taxon>Flavobacteriia</taxon>
        <taxon>Flavobacteriales</taxon>
        <taxon>Flavobacteriaceae</taxon>
        <taxon>Gaetbulibacter</taxon>
    </lineage>
</organism>
<dbReference type="RefSeq" id="WP_395436869.1">
    <property type="nucleotide sequence ID" value="NZ_JBAWKC010000001.1"/>
</dbReference>
<evidence type="ECO:0008006" key="3">
    <source>
        <dbReference type="Google" id="ProtNLM"/>
    </source>
</evidence>
<keyword evidence="2" id="KW-1185">Reference proteome</keyword>
<accession>A0ABW7MMI3</accession>
<evidence type="ECO:0000313" key="1">
    <source>
        <dbReference type="EMBL" id="MFH6767573.1"/>
    </source>
</evidence>
<gene>
    <name evidence="1" type="ORF">V8G56_02405</name>
</gene>
<comment type="caution">
    <text evidence="1">The sequence shown here is derived from an EMBL/GenBank/DDBJ whole genome shotgun (WGS) entry which is preliminary data.</text>
</comment>
<reference evidence="1 2" key="1">
    <citation type="submission" date="2024-02" db="EMBL/GenBank/DDBJ databases">
        <title>A Gaetbulibacter species isolated from tidal flats and genomic insights of their niches.</title>
        <authorList>
            <person name="Ye Y."/>
        </authorList>
    </citation>
    <scope>NUCLEOTIDE SEQUENCE [LARGE SCALE GENOMIC DNA]</scope>
    <source>
        <strain evidence="1 2">KEM-8</strain>
    </source>
</reference>
<dbReference type="Proteomes" id="UP001610104">
    <property type="component" value="Unassembled WGS sequence"/>
</dbReference>
<evidence type="ECO:0000313" key="2">
    <source>
        <dbReference type="Proteomes" id="UP001610104"/>
    </source>
</evidence>
<name>A0ABW7MMI3_9FLAO</name>
<dbReference type="EMBL" id="JBAWKC010000001">
    <property type="protein sequence ID" value="MFH6767573.1"/>
    <property type="molecule type" value="Genomic_DNA"/>
</dbReference>
<protein>
    <recommendedName>
        <fullName evidence="3">OmpA family protein</fullName>
    </recommendedName>
</protein>
<sequence>MNVKTFFLTSFLLFNINFIISQNTYDIIFPGKETDQKCQECLKAFSQKPKEVKFSIIRENENLYFEVNDKNWFNLLFNNAGDGLAIEIVLKSRYACELESVAKTQLRGFLLKPVYSKELKQGLSSNAENRYRSYVGKVPKGFLNDELEYNIMFLGNKNLCRYYVIYDLESYSWDLLDMGMYLDNLTYDDKQIKSSADENYIIRNKTLKFKIPFERNKSNYSQADIKPIYDSLRLTDYNIKGINIKVYSSIEGVASRNVELQELRAKSIVAALQSFQKPTIKTVVSSSENWVDFLNDIKSTKYRTLLILNKKQIKERIAGELSREMEPIFKNHRKAIVELELEKKDKYKVESVIGLLNKFSDAINTESVKEANELQNSIFERIRMKEASPDVLQQMSIPKKVKFANLLSKNSAYKYMLDFRQGLIVYDELLELEKMIPNDEGIKYNLMAIKLKLWRYNAINVDETSLNKQINALKNYGIESDLISRMLTNLHIIKAEKLMQKRDYTNKDIAVEYVNNNYKNFTLSNYDYLSLAQFFSFYSNNKLAVNLLENKVRTLDIDEDLLFYYLNLTLIDKQLTQDFNYRIVMLNASNMNKERFCKLFNSVENGGITFQLLEDDYLRKTYCESCNN</sequence>
<proteinExistence type="predicted"/>